<gene>
    <name evidence="1" type="ordered locus">Pro_1448</name>
</gene>
<dbReference type="EMBL" id="AE017126">
    <property type="protein sequence ID" value="AAQ00492.1"/>
    <property type="molecule type" value="Genomic_DNA"/>
</dbReference>
<dbReference type="RefSeq" id="WP_011125599.1">
    <property type="nucleotide sequence ID" value="NC_005042.1"/>
</dbReference>
<dbReference type="AlphaFoldDB" id="Q7VAL2"/>
<sequence>MDSSFIKKISPLHDYWRSSQNDEDEKERLLKANPKSKASDLFIKEPYKWENLFQSISREIINGDSDSVRGMKILLSTISFSERKKILQSFKDENCFDKSILDELDSLELTAVSKKKDLLRFLRILFAIFTNPYGIVIKREKKHIYEKTGSFINNLMRNTF</sequence>
<dbReference type="OrthoDB" id="541227at2"/>
<dbReference type="KEGG" id="pma:Pro_1448"/>
<reference evidence="1 2" key="1">
    <citation type="journal article" date="2003" name="Proc. Natl. Acad. Sci. U.S.A.">
        <title>Genome sequence of the cyanobacterium Prochlorococcus marinus SS120, a nearly minimal oxyphototrophic genome.</title>
        <authorList>
            <person name="Dufresne A."/>
            <person name="Salanoubat M."/>
            <person name="Partensky F."/>
            <person name="Artiguenave F."/>
            <person name="Axmann I.M."/>
            <person name="Barbe V."/>
            <person name="Duprat S."/>
            <person name="Galperin M.Y."/>
            <person name="Koonin E.V."/>
            <person name="Le Gall F."/>
            <person name="Makarova K.S."/>
            <person name="Ostrowski M."/>
            <person name="Oztas S."/>
            <person name="Robert C."/>
            <person name="Rogozin I.B."/>
            <person name="Scanlan D.J."/>
            <person name="Tandeau de Marsac N."/>
            <person name="Weissenbach J."/>
            <person name="Wincker P."/>
            <person name="Wolf Y.I."/>
            <person name="Hess W.R."/>
        </authorList>
    </citation>
    <scope>NUCLEOTIDE SEQUENCE [LARGE SCALE GENOMIC DNA]</scope>
    <source>
        <strain evidence="2">SARG / CCMP1375 / SS120</strain>
    </source>
</reference>
<evidence type="ECO:0000313" key="1">
    <source>
        <dbReference type="EMBL" id="AAQ00492.1"/>
    </source>
</evidence>
<proteinExistence type="predicted"/>
<name>Q7VAL2_PROMA</name>
<organism evidence="1 2">
    <name type="scientific">Prochlorococcus marinus (strain SARG / CCMP1375 / SS120)</name>
    <dbReference type="NCBI Taxonomy" id="167539"/>
    <lineage>
        <taxon>Bacteria</taxon>
        <taxon>Bacillati</taxon>
        <taxon>Cyanobacteriota</taxon>
        <taxon>Cyanophyceae</taxon>
        <taxon>Synechococcales</taxon>
        <taxon>Prochlorococcaceae</taxon>
        <taxon>Prochlorococcus</taxon>
    </lineage>
</organism>
<evidence type="ECO:0000313" key="2">
    <source>
        <dbReference type="Proteomes" id="UP000001420"/>
    </source>
</evidence>
<protein>
    <submittedName>
        <fullName evidence="1">Uncharacterized protein</fullName>
    </submittedName>
</protein>
<dbReference type="HOGENOM" id="CLU_1693920_0_0_3"/>
<dbReference type="PATRIC" id="fig|167539.5.peg.1517"/>
<keyword evidence="2" id="KW-1185">Reference proteome</keyword>
<dbReference type="EnsemblBacteria" id="AAQ00492">
    <property type="protein sequence ID" value="AAQ00492"/>
    <property type="gene ID" value="Pro_1448"/>
</dbReference>
<dbReference type="eggNOG" id="ENOG5032GH2">
    <property type="taxonomic scope" value="Bacteria"/>
</dbReference>
<accession>Q7VAL2</accession>
<dbReference type="Proteomes" id="UP000001420">
    <property type="component" value="Chromosome"/>
</dbReference>